<comment type="caution">
    <text evidence="1">The sequence shown here is derived from an EMBL/GenBank/DDBJ whole genome shotgun (WGS) entry which is preliminary data.</text>
</comment>
<dbReference type="EMBL" id="JAPEIS010000001">
    <property type="protein sequence ID" value="KAJ8071232.1"/>
    <property type="molecule type" value="Genomic_DNA"/>
</dbReference>
<proteinExistence type="predicted"/>
<keyword evidence="2" id="KW-1185">Reference proteome</keyword>
<reference evidence="1" key="1">
    <citation type="submission" date="2022-11" db="EMBL/GenBank/DDBJ databases">
        <title>Genome Resource of Sclerotinia nivalis Strain SnTB1, a Plant Pathogen Isolated from American Ginseng.</title>
        <authorList>
            <person name="Fan S."/>
        </authorList>
    </citation>
    <scope>NUCLEOTIDE SEQUENCE</scope>
    <source>
        <strain evidence="1">SnTB1</strain>
    </source>
</reference>
<dbReference type="Proteomes" id="UP001152300">
    <property type="component" value="Unassembled WGS sequence"/>
</dbReference>
<gene>
    <name evidence="1" type="ORF">OCU04_001567</name>
</gene>
<sequence>MTPPPSHNSSDLSTRATPHTALFISILQSIDRHFPSAQVEIDMALGENWLVRGPLVGILREAMGRFGEEVC</sequence>
<dbReference type="AlphaFoldDB" id="A0A9X0AYD5"/>
<evidence type="ECO:0000313" key="1">
    <source>
        <dbReference type="EMBL" id="KAJ8071232.1"/>
    </source>
</evidence>
<organism evidence="1 2">
    <name type="scientific">Sclerotinia nivalis</name>
    <dbReference type="NCBI Taxonomy" id="352851"/>
    <lineage>
        <taxon>Eukaryota</taxon>
        <taxon>Fungi</taxon>
        <taxon>Dikarya</taxon>
        <taxon>Ascomycota</taxon>
        <taxon>Pezizomycotina</taxon>
        <taxon>Leotiomycetes</taxon>
        <taxon>Helotiales</taxon>
        <taxon>Sclerotiniaceae</taxon>
        <taxon>Sclerotinia</taxon>
    </lineage>
</organism>
<protein>
    <submittedName>
        <fullName evidence="1">Uncharacterized protein</fullName>
    </submittedName>
</protein>
<name>A0A9X0AYD5_9HELO</name>
<accession>A0A9X0AYD5</accession>
<evidence type="ECO:0000313" key="2">
    <source>
        <dbReference type="Proteomes" id="UP001152300"/>
    </source>
</evidence>